<evidence type="ECO:0000256" key="5">
    <source>
        <dbReference type="ARBA" id="ARBA00023136"/>
    </source>
</evidence>
<dbReference type="InterPro" id="IPR007267">
    <property type="entry name" value="GtrA_DPMS_TM"/>
</dbReference>
<name>A0A0N9W9Q7_PSEFL</name>
<reference evidence="10 11" key="2">
    <citation type="journal article" date="2018" name="Nature">
        <title>Mutant phenotypes for thousands of bacterial genes of unknown function.</title>
        <authorList>
            <person name="Price M.N."/>
            <person name="Wetmore K.M."/>
            <person name="Waters R.J."/>
            <person name="Callaghan M."/>
            <person name="Ray J."/>
            <person name="Liu H."/>
            <person name="Kuehl J.V."/>
            <person name="Melnyk R.A."/>
            <person name="Lamson J.S."/>
            <person name="Suh Y."/>
            <person name="Carlson H.K."/>
            <person name="Esquivel Z."/>
            <person name="Sadeeshkumar H."/>
            <person name="Chakraborty R."/>
            <person name="Zane G.M."/>
            <person name="Rubin B.E."/>
            <person name="Wall J.D."/>
            <person name="Visel A."/>
            <person name="Bristow J."/>
            <person name="Blow M.J."/>
            <person name="Arkin A.P."/>
            <person name="Deutschbauer A.M."/>
        </authorList>
    </citation>
    <scope>NUCLEOTIDE SEQUENCE [LARGE SCALE GENOMIC DNA]</scope>
    <source>
        <strain evidence="10 11">FW300-N2C3</strain>
    </source>
</reference>
<dbReference type="AlphaFoldDB" id="A0A0N9W9Q7"/>
<dbReference type="EMBL" id="CP012831">
    <property type="protein sequence ID" value="ALI08576.1"/>
    <property type="molecule type" value="Genomic_DNA"/>
</dbReference>
<evidence type="ECO:0000259" key="9">
    <source>
        <dbReference type="Pfam" id="PF04138"/>
    </source>
</evidence>
<dbReference type="InterPro" id="IPR016480">
    <property type="entry name" value="Glc_translocase_bactprenl-link"/>
</dbReference>
<dbReference type="PIRSF" id="PIRSF006298">
    <property type="entry name" value="GtrA_prd"/>
    <property type="match status" value="1"/>
</dbReference>
<organism evidence="10 11">
    <name type="scientific">Pseudomonas fluorescens</name>
    <dbReference type="NCBI Taxonomy" id="294"/>
    <lineage>
        <taxon>Bacteria</taxon>
        <taxon>Pseudomonadati</taxon>
        <taxon>Pseudomonadota</taxon>
        <taxon>Gammaproteobacteria</taxon>
        <taxon>Pseudomonadales</taxon>
        <taxon>Pseudomonadaceae</taxon>
        <taxon>Pseudomonas</taxon>
    </lineage>
</organism>
<comment type="subcellular location">
    <subcellularLocation>
        <location evidence="1">Membrane</location>
        <topology evidence="1">Multi-pass membrane protein</topology>
    </subcellularLocation>
</comment>
<feature type="transmembrane region" description="Helical" evidence="8">
    <location>
        <begin position="67"/>
        <end position="87"/>
    </location>
</feature>
<dbReference type="Pfam" id="PF04138">
    <property type="entry name" value="GtrA_DPMS_TM"/>
    <property type="match status" value="1"/>
</dbReference>
<feature type="domain" description="GtrA/DPMS transmembrane" evidence="9">
    <location>
        <begin position="11"/>
        <end position="119"/>
    </location>
</feature>
<evidence type="ECO:0000256" key="8">
    <source>
        <dbReference type="SAM" id="Phobius"/>
    </source>
</evidence>
<dbReference type="PANTHER" id="PTHR38459:SF1">
    <property type="entry name" value="PROPHAGE BACTOPRENOL-LINKED GLUCOSE TRANSLOCASE HOMOLOG"/>
    <property type="match status" value="1"/>
</dbReference>
<dbReference type="GO" id="GO:0005886">
    <property type="term" value="C:plasma membrane"/>
    <property type="evidence" value="ECO:0007669"/>
    <property type="project" value="TreeGrafter"/>
</dbReference>
<evidence type="ECO:0000256" key="7">
    <source>
        <dbReference type="PIRNR" id="PIRNR006298"/>
    </source>
</evidence>
<evidence type="ECO:0000313" key="11">
    <source>
        <dbReference type="Proteomes" id="UP000059425"/>
    </source>
</evidence>
<comment type="similarity">
    <text evidence="7">Belongs to the gtrA family.</text>
</comment>
<comment type="function">
    <text evidence="6 7">Involved in O antigen modification. Involved in the translocation of bactoprenol-linked glucose across the cytoplasmic membrane.</text>
</comment>
<keyword evidence="2 7" id="KW-0813">Transport</keyword>
<evidence type="ECO:0000313" key="10">
    <source>
        <dbReference type="EMBL" id="ALI08576.1"/>
    </source>
</evidence>
<dbReference type="InterPro" id="IPR051401">
    <property type="entry name" value="GtrA_CellWall_Glycosyl"/>
</dbReference>
<gene>
    <name evidence="10" type="ORF">AO356_17675</name>
</gene>
<protein>
    <recommendedName>
        <fullName evidence="7">Bactoprenol-linked glucose translocase</fullName>
    </recommendedName>
</protein>
<keyword evidence="5 8" id="KW-0472">Membrane</keyword>
<dbReference type="Proteomes" id="UP000059425">
    <property type="component" value="Chromosome"/>
</dbReference>
<dbReference type="PANTHER" id="PTHR38459">
    <property type="entry name" value="PROPHAGE BACTOPRENOL-LINKED GLUCOSE TRANSLOCASE HOMOLOG"/>
    <property type="match status" value="1"/>
</dbReference>
<proteinExistence type="inferred from homology"/>
<sequence length="124" mass="13982">MKTLWKGFFSYALIGLANTLIHWQVFFVLRVAFGLNQALSNFTAFCVAASFSFYVNALYTFEAKTSVLGYVLFLCVMGTLSFIVGYLGDRWQVHGLLTVAVFSLLSLVIGFLLSRFVVFRGHRQ</sequence>
<keyword evidence="4 8" id="KW-1133">Transmembrane helix</keyword>
<keyword evidence="3 8" id="KW-0812">Transmembrane</keyword>
<evidence type="ECO:0000256" key="3">
    <source>
        <dbReference type="ARBA" id="ARBA00022692"/>
    </source>
</evidence>
<evidence type="ECO:0000256" key="4">
    <source>
        <dbReference type="ARBA" id="ARBA00022989"/>
    </source>
</evidence>
<feature type="transmembrane region" description="Helical" evidence="8">
    <location>
        <begin position="93"/>
        <end position="118"/>
    </location>
</feature>
<evidence type="ECO:0000256" key="2">
    <source>
        <dbReference type="ARBA" id="ARBA00022448"/>
    </source>
</evidence>
<feature type="transmembrane region" description="Helical" evidence="8">
    <location>
        <begin position="12"/>
        <end position="33"/>
    </location>
</feature>
<dbReference type="RefSeq" id="WP_060740843.1">
    <property type="nucleotide sequence ID" value="NZ_CP012831.1"/>
</dbReference>
<dbReference type="OrthoDB" id="5616234at2"/>
<feature type="transmembrane region" description="Helical" evidence="8">
    <location>
        <begin position="39"/>
        <end position="60"/>
    </location>
</feature>
<reference evidence="11" key="1">
    <citation type="submission" date="2015-09" db="EMBL/GenBank/DDBJ databases">
        <title>Whole genome sequence of Pseudomonas fluorescens FW300-N2C3.</title>
        <authorList>
            <person name="Ray J."/>
            <person name="Melnyk R."/>
            <person name="Deutschbauer A."/>
        </authorList>
    </citation>
    <scope>NUCLEOTIDE SEQUENCE [LARGE SCALE GENOMIC DNA]</scope>
    <source>
        <strain evidence="11">FW300-N2C3</strain>
    </source>
</reference>
<evidence type="ECO:0000256" key="1">
    <source>
        <dbReference type="ARBA" id="ARBA00004141"/>
    </source>
</evidence>
<dbReference type="GO" id="GO:0000271">
    <property type="term" value="P:polysaccharide biosynthetic process"/>
    <property type="evidence" value="ECO:0007669"/>
    <property type="project" value="InterPro"/>
</dbReference>
<evidence type="ECO:0000256" key="6">
    <source>
        <dbReference type="ARBA" id="ARBA00025595"/>
    </source>
</evidence>
<accession>A0A0N9W9Q7</accession>